<evidence type="ECO:0000256" key="1">
    <source>
        <dbReference type="SAM" id="MobiDB-lite"/>
    </source>
</evidence>
<feature type="compositionally biased region" description="Low complexity" evidence="1">
    <location>
        <begin position="369"/>
        <end position="387"/>
    </location>
</feature>
<dbReference type="EMBL" id="AP017372">
    <property type="protein sequence ID" value="BAU58582.1"/>
    <property type="molecule type" value="Genomic_DNA"/>
</dbReference>
<feature type="domain" description="DUF2169" evidence="2">
    <location>
        <begin position="44"/>
        <end position="336"/>
    </location>
</feature>
<dbReference type="InterPro" id="IPR018683">
    <property type="entry name" value="DUF2169"/>
</dbReference>
<evidence type="ECO:0000259" key="2">
    <source>
        <dbReference type="Pfam" id="PF09937"/>
    </source>
</evidence>
<name>A0A0X8XAP0_HALHR</name>
<dbReference type="Proteomes" id="UP000218890">
    <property type="component" value="Chromosome"/>
</dbReference>
<feature type="region of interest" description="Disordered" evidence="1">
    <location>
        <begin position="365"/>
        <end position="387"/>
    </location>
</feature>
<dbReference type="KEGG" id="hhk:HH1059_18940"/>
<dbReference type="RefSeq" id="WP_096409926.1">
    <property type="nucleotide sequence ID" value="NZ_AP017372.2"/>
</dbReference>
<evidence type="ECO:0000313" key="4">
    <source>
        <dbReference type="Proteomes" id="UP000218890"/>
    </source>
</evidence>
<reference evidence="3" key="1">
    <citation type="submission" date="2016-02" db="EMBL/GenBank/DDBJ databases">
        <title>Halorhodospira halochloris DSM-1059 complete genome, version 2.</title>
        <authorList>
            <person name="Tsukatani Y."/>
        </authorList>
    </citation>
    <scope>NUCLEOTIDE SEQUENCE</scope>
    <source>
        <strain evidence="3">DSM 1059</strain>
    </source>
</reference>
<keyword evidence="4" id="KW-1185">Reference proteome</keyword>
<dbReference type="Pfam" id="PF09937">
    <property type="entry name" value="DUF2169"/>
    <property type="match status" value="1"/>
</dbReference>
<organism evidence="3 4">
    <name type="scientific">Halorhodospira halochloris</name>
    <name type="common">Ectothiorhodospira halochloris</name>
    <dbReference type="NCBI Taxonomy" id="1052"/>
    <lineage>
        <taxon>Bacteria</taxon>
        <taxon>Pseudomonadati</taxon>
        <taxon>Pseudomonadota</taxon>
        <taxon>Gammaproteobacteria</taxon>
        <taxon>Chromatiales</taxon>
        <taxon>Ectothiorhodospiraceae</taxon>
        <taxon>Halorhodospira</taxon>
    </lineage>
</organism>
<protein>
    <submittedName>
        <fullName evidence="3">Exported protein</fullName>
    </submittedName>
</protein>
<proteinExistence type="predicted"/>
<sequence length="387" mass="41593">MSELGNQADKSAPQIGFSGLPADISIDAPQELASAAWPALGRNGQAGVALVIKATLSPNCNGLLQLQDYASEIEPTERFYADARLSSLAAAGDMVPCKQGSEIIIHGAAQPCGEKAAVAAGFSLYRRDSGVLVDKWVWALGERESDSRGRIGAPEPITTPVPIRYEYAYGGPREAPLTHAYPFNPVGCGYRRWGAEIVAEEIPRIVRPRLKPPGRGTPPGFGPIPAGWAPRAGRFGKIDEKAYRLGEIRYLQPPHPAAYNYAPDDQRLAEPLQGNESITLGGLIPQTPCGDAISWHLPGLVPHLELVRRWQWETVSLSLDTLTIDTDRREATLSWRGWLSESQATMANGMRVFIDHPPGCLASGLEPRSGALNASTSSSSWGSADGN</sequence>
<dbReference type="OrthoDB" id="5290767at2"/>
<dbReference type="AlphaFoldDB" id="A0A0X8XAP0"/>
<evidence type="ECO:0000313" key="3">
    <source>
        <dbReference type="EMBL" id="BAU58582.1"/>
    </source>
</evidence>
<gene>
    <name evidence="3" type="ORF">HH1059_18940</name>
</gene>
<accession>A0A0X8XAP0</accession>